<organism evidence="3 4">
    <name type="scientific">Phytophthora fragariae</name>
    <dbReference type="NCBI Taxonomy" id="53985"/>
    <lineage>
        <taxon>Eukaryota</taxon>
        <taxon>Sar</taxon>
        <taxon>Stramenopiles</taxon>
        <taxon>Oomycota</taxon>
        <taxon>Peronosporomycetes</taxon>
        <taxon>Peronosporales</taxon>
        <taxon>Peronosporaceae</taxon>
        <taxon>Phytophthora</taxon>
    </lineage>
</organism>
<comment type="caution">
    <text evidence="3">The sequence shown here is derived from an EMBL/GenBank/DDBJ whole genome shotgun (WGS) entry which is preliminary data.</text>
</comment>
<feature type="coiled-coil region" evidence="1">
    <location>
        <begin position="402"/>
        <end position="465"/>
    </location>
</feature>
<feature type="region of interest" description="Disordered" evidence="2">
    <location>
        <begin position="347"/>
        <end position="374"/>
    </location>
</feature>
<evidence type="ECO:0000313" key="4">
    <source>
        <dbReference type="Proteomes" id="UP000476176"/>
    </source>
</evidence>
<keyword evidence="1" id="KW-0175">Coiled coil</keyword>
<evidence type="ECO:0000256" key="2">
    <source>
        <dbReference type="SAM" id="MobiDB-lite"/>
    </source>
</evidence>
<evidence type="ECO:0000256" key="1">
    <source>
        <dbReference type="SAM" id="Coils"/>
    </source>
</evidence>
<dbReference type="Proteomes" id="UP000476176">
    <property type="component" value="Unassembled WGS sequence"/>
</dbReference>
<protein>
    <submittedName>
        <fullName evidence="3">Uncharacterized protein</fullName>
    </submittedName>
</protein>
<dbReference type="EMBL" id="QXGC01004385">
    <property type="protein sequence ID" value="KAE9169658.1"/>
    <property type="molecule type" value="Genomic_DNA"/>
</dbReference>
<feature type="region of interest" description="Disordered" evidence="2">
    <location>
        <begin position="1"/>
        <end position="102"/>
    </location>
</feature>
<feature type="compositionally biased region" description="Basic residues" evidence="2">
    <location>
        <begin position="220"/>
        <end position="229"/>
    </location>
</feature>
<feature type="region of interest" description="Disordered" evidence="2">
    <location>
        <begin position="212"/>
        <end position="321"/>
    </location>
</feature>
<proteinExistence type="predicted"/>
<accession>A0A6G0MJI6</accession>
<feature type="compositionally biased region" description="Pro residues" evidence="2">
    <location>
        <begin position="305"/>
        <end position="321"/>
    </location>
</feature>
<feature type="compositionally biased region" description="Acidic residues" evidence="2">
    <location>
        <begin position="256"/>
        <end position="269"/>
    </location>
</feature>
<dbReference type="PANTHER" id="PTHR48125">
    <property type="entry name" value="LP07818P1"/>
    <property type="match status" value="1"/>
</dbReference>
<dbReference type="AlphaFoldDB" id="A0A6G0MJI6"/>
<name>A0A6G0MJI6_9STRA</name>
<feature type="compositionally biased region" description="Basic residues" evidence="2">
    <location>
        <begin position="32"/>
        <end position="45"/>
    </location>
</feature>
<sequence>MISLCLIPESAAKDTSRHARTPPRRSLLPPRSRSRHSRSSRRSRRTPSPAESAYSSSERSLSPPVVETEYLRRRLLRDRKEDKTAKATRTKEKPTEPQSGKGLGVLCIYPGCTAPVMYTQSWKNRMIKAHLKTTGETYMTHHRNSYEVSVDQAVLLNDADTAKRMLMFRIGNIERSVDRLTERFETEIEAKMETVMAPLMSELYRWLSKRLDARSQSPPPRRRTHNKRRYNYDDPYSSPKVPRHSRSASVRTVFELNDDTSMEVVEEEEKAPVPTAAAEQPVQMATSTPAVTSTPAPAVASTPAAPAPVQTPMPAAPAPAPVQTPMPVAPAESTPATVADSTLAPAPTLENESEEETQLLEPAPTPKPGPHRTKKQLDAARANGVKARRNNAIKGAAGKVKINRTTKLRDQVQAKLKVATEKLEAAVAALDKASNEDHEALEAEIAKLEAEVQKMAKDLEAVKLDLVLKGAAGSAHSAVMFGKDVAQVLKDKENVVKAATKKAKAKQPPAERAATKASMEIAVSEYEAFSRLADQVDDAVEAVAVPVGEAIQTDKLTKAMVTKALEAAQVFEQFHEDFDHALLKPPQPQAARDVEL</sequence>
<evidence type="ECO:0000313" key="3">
    <source>
        <dbReference type="EMBL" id="KAE9169658.1"/>
    </source>
</evidence>
<feature type="compositionally biased region" description="Low complexity" evidence="2">
    <location>
        <begin position="272"/>
        <end position="304"/>
    </location>
</feature>
<feature type="compositionally biased region" description="Low complexity" evidence="2">
    <location>
        <begin position="46"/>
        <end position="64"/>
    </location>
</feature>
<reference evidence="3 4" key="1">
    <citation type="submission" date="2018-09" db="EMBL/GenBank/DDBJ databases">
        <title>Genomic investigation of the strawberry pathogen Phytophthora fragariae indicates pathogenicity is determined by transcriptional variation in three key races.</title>
        <authorList>
            <person name="Adams T.M."/>
            <person name="Armitage A.D."/>
            <person name="Sobczyk M.K."/>
            <person name="Bates H.J."/>
            <person name="Dunwell J.M."/>
            <person name="Nellist C.F."/>
            <person name="Harrison R.J."/>
        </authorList>
    </citation>
    <scope>NUCLEOTIDE SEQUENCE [LARGE SCALE GENOMIC DNA]</scope>
    <source>
        <strain evidence="3 4">BC-23</strain>
    </source>
</reference>
<gene>
    <name evidence="3" type="ORF">PF004_g28124</name>
</gene>
<dbReference type="PANTHER" id="PTHR48125:SF12">
    <property type="entry name" value="AT HOOK TRANSCRIPTION FACTOR FAMILY-RELATED"/>
    <property type="match status" value="1"/>
</dbReference>
<feature type="compositionally biased region" description="Basic and acidic residues" evidence="2">
    <location>
        <begin position="78"/>
        <end position="95"/>
    </location>
</feature>